<dbReference type="Gene3D" id="3.40.50.2000">
    <property type="entry name" value="Glycogen Phosphorylase B"/>
    <property type="match status" value="1"/>
</dbReference>
<dbReference type="Proteomes" id="UP000177050">
    <property type="component" value="Unassembled WGS sequence"/>
</dbReference>
<reference evidence="3 4" key="1">
    <citation type="journal article" date="2016" name="Nat. Commun.">
        <title>Thousands of microbial genomes shed light on interconnected biogeochemical processes in an aquifer system.</title>
        <authorList>
            <person name="Anantharaman K."/>
            <person name="Brown C.T."/>
            <person name="Hug L.A."/>
            <person name="Sharon I."/>
            <person name="Castelle C.J."/>
            <person name="Probst A.J."/>
            <person name="Thomas B.C."/>
            <person name="Singh A."/>
            <person name="Wilkins M.J."/>
            <person name="Karaoz U."/>
            <person name="Brodie E.L."/>
            <person name="Williams K.H."/>
            <person name="Hubbard S.S."/>
            <person name="Banfield J.F."/>
        </authorList>
    </citation>
    <scope>NUCLEOTIDE SEQUENCE [LARGE SCALE GENOMIC DNA]</scope>
</reference>
<evidence type="ECO:0000259" key="2">
    <source>
        <dbReference type="Pfam" id="PF00534"/>
    </source>
</evidence>
<evidence type="ECO:0000313" key="4">
    <source>
        <dbReference type="Proteomes" id="UP000177050"/>
    </source>
</evidence>
<evidence type="ECO:0000313" key="3">
    <source>
        <dbReference type="EMBL" id="OGK73555.1"/>
    </source>
</evidence>
<dbReference type="InterPro" id="IPR001296">
    <property type="entry name" value="Glyco_trans_1"/>
</dbReference>
<evidence type="ECO:0000256" key="1">
    <source>
        <dbReference type="ARBA" id="ARBA00022679"/>
    </source>
</evidence>
<proteinExistence type="predicted"/>
<sequence>MIATKQKMIRLGIDGGSLVPSRMVRGGIERLVDAFIKSLAHLHSTDKSWFYYFFSNKKENFKNDIYSPKQIPEKLYSTVFLPLYIFFDKIDIYLGFSGVLPQLIRVLKKKSIIFIHDLAFYETPQNYKDPARMRWQTEYALFGSDKIVVFSDHIKKQIFTRFPTIRKEKVVRIYPGSDHIKKQYQTIKNKGLYFLYVGVIKKAKNIEHLLECFNLFLLKAKDLSVKLILVGSREENYYRTIIDSPIYQKTKNNIVFAGTVSDEELAGYYKGAIAVLNVSSDEGFCYPVIEGLVMEKHVIVNDIPLYKEFQPFFLNLHIEKNTLDFISRMHSVMTLPKPKKPNSNPFTWSTFTKEVLQVIDKLI</sequence>
<dbReference type="GO" id="GO:0016757">
    <property type="term" value="F:glycosyltransferase activity"/>
    <property type="evidence" value="ECO:0007669"/>
    <property type="project" value="InterPro"/>
</dbReference>
<organism evidence="3 4">
    <name type="scientific">Candidatus Roizmanbacteria bacterium RIFOXYD1_FULL_38_12</name>
    <dbReference type="NCBI Taxonomy" id="1802093"/>
    <lineage>
        <taxon>Bacteria</taxon>
        <taxon>Candidatus Roizmaniibacteriota</taxon>
    </lineage>
</organism>
<gene>
    <name evidence="3" type="ORF">A3K52_02055</name>
</gene>
<comment type="caution">
    <text evidence="3">The sequence shown here is derived from an EMBL/GenBank/DDBJ whole genome shotgun (WGS) entry which is preliminary data.</text>
</comment>
<dbReference type="Pfam" id="PF00534">
    <property type="entry name" value="Glycos_transf_1"/>
    <property type="match status" value="1"/>
</dbReference>
<dbReference type="EMBL" id="MGBR01000001">
    <property type="protein sequence ID" value="OGK73555.1"/>
    <property type="molecule type" value="Genomic_DNA"/>
</dbReference>
<dbReference type="SUPFAM" id="SSF53756">
    <property type="entry name" value="UDP-Glycosyltransferase/glycogen phosphorylase"/>
    <property type="match status" value="1"/>
</dbReference>
<accession>A0A1F7L085</accession>
<name>A0A1F7L085_9BACT</name>
<feature type="domain" description="Glycosyl transferase family 1" evidence="2">
    <location>
        <begin position="182"/>
        <end position="308"/>
    </location>
</feature>
<dbReference type="PANTHER" id="PTHR46401">
    <property type="entry name" value="GLYCOSYLTRANSFERASE WBBK-RELATED"/>
    <property type="match status" value="1"/>
</dbReference>
<dbReference type="PANTHER" id="PTHR46401:SF2">
    <property type="entry name" value="GLYCOSYLTRANSFERASE WBBK-RELATED"/>
    <property type="match status" value="1"/>
</dbReference>
<protein>
    <recommendedName>
        <fullName evidence="2">Glycosyl transferase family 1 domain-containing protein</fullName>
    </recommendedName>
</protein>
<dbReference type="AlphaFoldDB" id="A0A1F7L085"/>
<keyword evidence="1" id="KW-0808">Transferase</keyword>